<dbReference type="PATRIC" id="fig|1393034.3.peg.679"/>
<dbReference type="EMBL" id="LSCR01000011">
    <property type="protein sequence ID" value="KXB34808.1"/>
    <property type="molecule type" value="Genomic_DNA"/>
</dbReference>
<dbReference type="Proteomes" id="UP000070675">
    <property type="component" value="Unassembled WGS sequence"/>
</dbReference>
<name>A0A133XV44_9ACTN</name>
<protein>
    <submittedName>
        <fullName evidence="3">Uncharacterized protein</fullName>
    </submittedName>
</protein>
<sequence>MAKAAVNFIDIKPLVRDVSELKQEMHQVHNKVDTISDDLSVAKDDLAQLNRQFQEFMKDRIRAEALSQATTELVRVRQEIEKEFGEYGQVRKTMLGVLQATDLALVKKTTISNVSEELMISTPKYWLAPCLIAVAAWINNDRDLADRAIREALRRDEERTALTMALICRRNMRTDTCYEWLNIYFSHINAGNFTAGCYTFIDAYINGVFGPDTKHLCSDYVDKWLGQIKTGGPGFEEAQTECWKDFCVARTSSHDKVYRNLQAHVDNFDAIKNYTDRVYSSYDLVQEFKDIEDATVDLEQIKQDVDDNLVEVINNYAVEEVRLRDEEYCFAKVKESNGNIRYPEVKKALLAERARTQNEKLSLAEQMVKSILNKDEASLSEKKTAISFLKPYINHGYTKYLEETKPAFPESIQLTLNDYMVTIYKDSDADELKSAYKQYLHETKAQEVENRKQTKGKTNMYITIVCGVLALASIVLQPIFTPLLLGLTAFFGYKFYQTYVNPTIFLNKMDEKYGQLEAAGCDVIDACVAEWNTINEKVSEFETQGQKYLAS</sequence>
<dbReference type="AlphaFoldDB" id="A0A133XV44"/>
<keyword evidence="2" id="KW-1133">Transmembrane helix</keyword>
<dbReference type="RefSeq" id="WP_066305229.1">
    <property type="nucleotide sequence ID" value="NZ_KQ959491.1"/>
</dbReference>
<gene>
    <name evidence="3" type="ORF">HMPREF3192_00703</name>
</gene>
<dbReference type="STRING" id="1393034.HMPREF3192_00703"/>
<organism evidence="3 4">
    <name type="scientific">Atopobium deltae</name>
    <dbReference type="NCBI Taxonomy" id="1393034"/>
    <lineage>
        <taxon>Bacteria</taxon>
        <taxon>Bacillati</taxon>
        <taxon>Actinomycetota</taxon>
        <taxon>Coriobacteriia</taxon>
        <taxon>Coriobacteriales</taxon>
        <taxon>Atopobiaceae</taxon>
        <taxon>Atopobium</taxon>
    </lineage>
</organism>
<dbReference type="Gene3D" id="1.20.5.190">
    <property type="match status" value="1"/>
</dbReference>
<keyword evidence="1" id="KW-0175">Coiled coil</keyword>
<keyword evidence="2" id="KW-0472">Membrane</keyword>
<evidence type="ECO:0000313" key="4">
    <source>
        <dbReference type="Proteomes" id="UP000070675"/>
    </source>
</evidence>
<comment type="caution">
    <text evidence="3">The sequence shown here is derived from an EMBL/GenBank/DDBJ whole genome shotgun (WGS) entry which is preliminary data.</text>
</comment>
<keyword evidence="2" id="KW-0812">Transmembrane</keyword>
<keyword evidence="4" id="KW-1185">Reference proteome</keyword>
<dbReference type="OrthoDB" id="3948624at2"/>
<accession>A0A133XV44</accession>
<evidence type="ECO:0000256" key="2">
    <source>
        <dbReference type="SAM" id="Phobius"/>
    </source>
</evidence>
<feature type="transmembrane region" description="Helical" evidence="2">
    <location>
        <begin position="460"/>
        <end position="485"/>
    </location>
</feature>
<evidence type="ECO:0000256" key="1">
    <source>
        <dbReference type="SAM" id="Coils"/>
    </source>
</evidence>
<evidence type="ECO:0000313" key="3">
    <source>
        <dbReference type="EMBL" id="KXB34808.1"/>
    </source>
</evidence>
<feature type="coiled-coil region" evidence="1">
    <location>
        <begin position="18"/>
        <end position="66"/>
    </location>
</feature>
<reference evidence="4" key="1">
    <citation type="submission" date="2016-01" db="EMBL/GenBank/DDBJ databases">
        <authorList>
            <person name="Mitreva M."/>
            <person name="Pepin K.H."/>
            <person name="Mihindukulasuriya K.A."/>
            <person name="Fulton R."/>
            <person name="Fronick C."/>
            <person name="O'Laughlin M."/>
            <person name="Miner T."/>
            <person name="Herter B."/>
            <person name="Rosa B.A."/>
            <person name="Cordes M."/>
            <person name="Tomlinson C."/>
            <person name="Wollam A."/>
            <person name="Palsikar V.B."/>
            <person name="Mardis E.R."/>
            <person name="Wilson R.K."/>
        </authorList>
    </citation>
    <scope>NUCLEOTIDE SEQUENCE [LARGE SCALE GENOMIC DNA]</scope>
    <source>
        <strain evidence="4">DNF00019</strain>
    </source>
</reference>
<proteinExistence type="predicted"/>